<comment type="similarity">
    <text evidence="1">Belongs to the glycosyltransferase 2 family.</text>
</comment>
<dbReference type="CDD" id="cd00761">
    <property type="entry name" value="Glyco_tranf_GTA_type"/>
    <property type="match status" value="1"/>
</dbReference>
<dbReference type="PANTHER" id="PTHR43179">
    <property type="entry name" value="RHAMNOSYLTRANSFERASE WBBL"/>
    <property type="match status" value="1"/>
</dbReference>
<sequence>MLARCLASLPAAIARVEEPVFVVVVENSPDAQARATVEGFADQLDVIYAQEEEPGIPFARNRAVEMALARGCAWLIFIDDDEWVAQDWLEQMLAGRSAYPQADVLTGPVLRDYPETAPDWLPRSGHDGVATGTSLQAAATNNTAVASHVFSADGLGLRFEEKMRYTGGSDTEIFLRVTRQGGQVIWIAEAQVFEEYPDNRSTLGWHIARNIRRGSAGVMIERLHERPVLPYVVPRIGHCLYLTFGRLAQALVLFIPKRRRGRAQAMKAVLSAASAWGYLRGLFNLRSEPYRRPDGR</sequence>
<evidence type="ECO:0000256" key="3">
    <source>
        <dbReference type="ARBA" id="ARBA00022679"/>
    </source>
</evidence>
<dbReference type="AlphaFoldDB" id="A0A640W1W9"/>
<organism evidence="5 6">
    <name type="scientific">Roseobacter cerasinus</name>
    <dbReference type="NCBI Taxonomy" id="2602289"/>
    <lineage>
        <taxon>Bacteria</taxon>
        <taxon>Pseudomonadati</taxon>
        <taxon>Pseudomonadota</taxon>
        <taxon>Alphaproteobacteria</taxon>
        <taxon>Rhodobacterales</taxon>
        <taxon>Roseobacteraceae</taxon>
        <taxon>Roseobacter</taxon>
    </lineage>
</organism>
<reference evidence="5 6" key="1">
    <citation type="submission" date="2019-12" db="EMBL/GenBank/DDBJ databases">
        <title>Roseobacter cerasinus sp. nov., isolated from seawater around aquaculture.</title>
        <authorList>
            <person name="Muramatsu S."/>
            <person name="Takabe Y."/>
            <person name="Mori K."/>
            <person name="Takaichi S."/>
            <person name="Hanada S."/>
        </authorList>
    </citation>
    <scope>NUCLEOTIDE SEQUENCE [LARGE SCALE GENOMIC DNA]</scope>
    <source>
        <strain evidence="5 6">AI77</strain>
    </source>
</reference>
<keyword evidence="6" id="KW-1185">Reference proteome</keyword>
<dbReference type="EMBL" id="BLIV01000013">
    <property type="protein sequence ID" value="GFE52486.1"/>
    <property type="molecule type" value="Genomic_DNA"/>
</dbReference>
<proteinExistence type="inferred from homology"/>
<dbReference type="InterPro" id="IPR001173">
    <property type="entry name" value="Glyco_trans_2-like"/>
</dbReference>
<dbReference type="Pfam" id="PF00535">
    <property type="entry name" value="Glycos_transf_2"/>
    <property type="match status" value="1"/>
</dbReference>
<dbReference type="PANTHER" id="PTHR43179:SF12">
    <property type="entry name" value="GALACTOFURANOSYLTRANSFERASE GLFT2"/>
    <property type="match status" value="1"/>
</dbReference>
<dbReference type="InterPro" id="IPR029044">
    <property type="entry name" value="Nucleotide-diphossugar_trans"/>
</dbReference>
<dbReference type="Gene3D" id="3.90.550.10">
    <property type="entry name" value="Spore Coat Polysaccharide Biosynthesis Protein SpsA, Chain A"/>
    <property type="match status" value="1"/>
</dbReference>
<evidence type="ECO:0000313" key="6">
    <source>
        <dbReference type="Proteomes" id="UP000436522"/>
    </source>
</evidence>
<dbReference type="SUPFAM" id="SSF53448">
    <property type="entry name" value="Nucleotide-diphospho-sugar transferases"/>
    <property type="match status" value="1"/>
</dbReference>
<accession>A0A640W1W9</accession>
<name>A0A640W1W9_9RHOB</name>
<feature type="domain" description="Glycosyltransferase 2-like" evidence="4">
    <location>
        <begin position="2"/>
        <end position="122"/>
    </location>
</feature>
<dbReference type="Proteomes" id="UP000436522">
    <property type="component" value="Unassembled WGS sequence"/>
</dbReference>
<evidence type="ECO:0000256" key="1">
    <source>
        <dbReference type="ARBA" id="ARBA00006739"/>
    </source>
</evidence>
<gene>
    <name evidence="5" type="ORF">So717_42390</name>
</gene>
<protein>
    <submittedName>
        <fullName evidence="5">Glycosyl transferase</fullName>
    </submittedName>
</protein>
<keyword evidence="2" id="KW-0328">Glycosyltransferase</keyword>
<evidence type="ECO:0000259" key="4">
    <source>
        <dbReference type="Pfam" id="PF00535"/>
    </source>
</evidence>
<evidence type="ECO:0000256" key="2">
    <source>
        <dbReference type="ARBA" id="ARBA00022676"/>
    </source>
</evidence>
<dbReference type="GO" id="GO:0016757">
    <property type="term" value="F:glycosyltransferase activity"/>
    <property type="evidence" value="ECO:0007669"/>
    <property type="project" value="UniProtKB-KW"/>
</dbReference>
<evidence type="ECO:0000313" key="5">
    <source>
        <dbReference type="EMBL" id="GFE52486.1"/>
    </source>
</evidence>
<comment type="caution">
    <text evidence="5">The sequence shown here is derived from an EMBL/GenBank/DDBJ whole genome shotgun (WGS) entry which is preliminary data.</text>
</comment>
<keyword evidence="3 5" id="KW-0808">Transferase</keyword>